<dbReference type="Pfam" id="PF19834">
    <property type="entry name" value="DUF6314"/>
    <property type="match status" value="1"/>
</dbReference>
<dbReference type="RefSeq" id="WP_150030914.1">
    <property type="nucleotide sequence ID" value="NZ_VWSH01000001.1"/>
</dbReference>
<evidence type="ECO:0000313" key="2">
    <source>
        <dbReference type="EMBL" id="KAA5536343.1"/>
    </source>
</evidence>
<protein>
    <recommendedName>
        <fullName evidence="1">DUF6314 domain-containing protein</fullName>
    </recommendedName>
</protein>
<dbReference type="InterPro" id="IPR045632">
    <property type="entry name" value="DUF6314"/>
</dbReference>
<sequence length="153" mass="18015">MFESLELYFKGIWQFEREIIFSDSSRQYAKANGEATFEQLTIVGNELNYRENGKVFLENAGRGTSFFRAYKYVVTDDGLDIYFQDELTQNFNIYQSYIYQSGSHSLIARDKHLCNKDIYEGRFLLNDASHFVHTTLIKGPHKDYFITTHFNKL</sequence>
<evidence type="ECO:0000259" key="1">
    <source>
        <dbReference type="Pfam" id="PF19834"/>
    </source>
</evidence>
<comment type="caution">
    <text evidence="2">The sequence shown here is derived from an EMBL/GenBank/DDBJ whole genome shotgun (WGS) entry which is preliminary data.</text>
</comment>
<name>A0A5M6CMR4_9BACT</name>
<gene>
    <name evidence="2" type="ORF">F0919_01360</name>
</gene>
<accession>A0A5M6CMR4</accession>
<reference evidence="2 3" key="1">
    <citation type="submission" date="2019-09" db="EMBL/GenBank/DDBJ databases">
        <title>Genome sequence and assembly of Taibaiella sp.</title>
        <authorList>
            <person name="Chhetri G."/>
        </authorList>
    </citation>
    <scope>NUCLEOTIDE SEQUENCE [LARGE SCALE GENOMIC DNA]</scope>
    <source>
        <strain evidence="2 3">KVB11</strain>
    </source>
</reference>
<dbReference type="Proteomes" id="UP000323632">
    <property type="component" value="Unassembled WGS sequence"/>
</dbReference>
<dbReference type="AlphaFoldDB" id="A0A5M6CMR4"/>
<dbReference type="EMBL" id="VWSH01000001">
    <property type="protein sequence ID" value="KAA5536343.1"/>
    <property type="molecule type" value="Genomic_DNA"/>
</dbReference>
<evidence type="ECO:0000313" key="3">
    <source>
        <dbReference type="Proteomes" id="UP000323632"/>
    </source>
</evidence>
<organism evidence="2 3">
    <name type="scientific">Taibaiella lutea</name>
    <dbReference type="NCBI Taxonomy" id="2608001"/>
    <lineage>
        <taxon>Bacteria</taxon>
        <taxon>Pseudomonadati</taxon>
        <taxon>Bacteroidota</taxon>
        <taxon>Chitinophagia</taxon>
        <taxon>Chitinophagales</taxon>
        <taxon>Chitinophagaceae</taxon>
        <taxon>Taibaiella</taxon>
    </lineage>
</organism>
<keyword evidence="3" id="KW-1185">Reference proteome</keyword>
<feature type="domain" description="DUF6314" evidence="1">
    <location>
        <begin position="9"/>
        <end position="151"/>
    </location>
</feature>
<proteinExistence type="predicted"/>